<evidence type="ECO:0000313" key="3">
    <source>
        <dbReference type="Proteomes" id="UP000199025"/>
    </source>
</evidence>
<dbReference type="InterPro" id="IPR010699">
    <property type="entry name" value="DUF1275"/>
</dbReference>
<keyword evidence="1" id="KW-1133">Transmembrane helix</keyword>
<proteinExistence type="predicted"/>
<dbReference type="RefSeq" id="WP_091508624.1">
    <property type="nucleotide sequence ID" value="NZ_FORP01000009.1"/>
</dbReference>
<sequence length="205" mass="20396">MVKAEVVVATALAACAGAVDLFALSELGGAFASVVTGNLVNTGFGFGTADVARIVPSVTAVAAFGVGVLAWTMVWRRGLLGPLCAELVLLLGVLAWWVATGAAPGHAGSLVLLALAAIAMGGQSIAALRLGAATTYLTGALTNALHDLVSGRAGSRRAAVRQLLALVLGALAAAGLRTLSRTALPALPVALLLVAIVAATRRRVS</sequence>
<reference evidence="2 3" key="1">
    <citation type="submission" date="2016-10" db="EMBL/GenBank/DDBJ databases">
        <authorList>
            <person name="de Groot N.N."/>
        </authorList>
    </citation>
    <scope>NUCLEOTIDE SEQUENCE [LARGE SCALE GENOMIC DNA]</scope>
    <source>
        <strain evidence="2 3">DSM 44468</strain>
    </source>
</reference>
<evidence type="ECO:0000256" key="1">
    <source>
        <dbReference type="SAM" id="Phobius"/>
    </source>
</evidence>
<feature type="transmembrane region" description="Helical" evidence="1">
    <location>
        <begin position="79"/>
        <end position="99"/>
    </location>
</feature>
<dbReference type="EMBL" id="FORP01000009">
    <property type="protein sequence ID" value="SFJ82714.1"/>
    <property type="molecule type" value="Genomic_DNA"/>
</dbReference>
<keyword evidence="3" id="KW-1185">Reference proteome</keyword>
<name>A0A1I3UGV8_9PSEU</name>
<dbReference type="PANTHER" id="PTHR37314:SF4">
    <property type="entry name" value="UPF0700 TRANSMEMBRANE PROTEIN YOAK"/>
    <property type="match status" value="1"/>
</dbReference>
<feature type="transmembrane region" description="Helical" evidence="1">
    <location>
        <begin position="51"/>
        <end position="72"/>
    </location>
</feature>
<feature type="transmembrane region" description="Helical" evidence="1">
    <location>
        <begin position="158"/>
        <end position="176"/>
    </location>
</feature>
<keyword evidence="1" id="KW-0472">Membrane</keyword>
<organism evidence="2 3">
    <name type="scientific">Amycolatopsis sacchari</name>
    <dbReference type="NCBI Taxonomy" id="115433"/>
    <lineage>
        <taxon>Bacteria</taxon>
        <taxon>Bacillati</taxon>
        <taxon>Actinomycetota</taxon>
        <taxon>Actinomycetes</taxon>
        <taxon>Pseudonocardiales</taxon>
        <taxon>Pseudonocardiaceae</taxon>
        <taxon>Amycolatopsis</taxon>
    </lineage>
</organism>
<feature type="transmembrane region" description="Helical" evidence="1">
    <location>
        <begin position="182"/>
        <end position="200"/>
    </location>
</feature>
<dbReference type="PANTHER" id="PTHR37314">
    <property type="entry name" value="SLR0142 PROTEIN"/>
    <property type="match status" value="1"/>
</dbReference>
<keyword evidence="1" id="KW-0812">Transmembrane</keyword>
<accession>A0A1I3UGV8</accession>
<dbReference type="Proteomes" id="UP000199025">
    <property type="component" value="Unassembled WGS sequence"/>
</dbReference>
<evidence type="ECO:0000313" key="2">
    <source>
        <dbReference type="EMBL" id="SFJ82714.1"/>
    </source>
</evidence>
<dbReference type="AlphaFoldDB" id="A0A1I3UGV8"/>
<protein>
    <submittedName>
        <fullName evidence="2">Uncharacterized membrane protein YoaK, UPF0700 family</fullName>
    </submittedName>
</protein>
<feature type="transmembrane region" description="Helical" evidence="1">
    <location>
        <begin position="111"/>
        <end position="137"/>
    </location>
</feature>
<dbReference type="Pfam" id="PF06912">
    <property type="entry name" value="DUF1275"/>
    <property type="match status" value="1"/>
</dbReference>
<gene>
    <name evidence="2" type="ORF">SAMN05421835_10973</name>
</gene>
<dbReference type="STRING" id="115433.SAMN05421835_10973"/>
<dbReference type="OrthoDB" id="3298766at2"/>